<keyword evidence="3" id="KW-1185">Reference proteome</keyword>
<reference evidence="2" key="1">
    <citation type="submission" date="2016-10" db="EMBL/GenBank/DDBJ databases">
        <authorList>
            <person name="Benchimol M."/>
            <person name="Almeida L.G."/>
            <person name="Vasconcelos A.T."/>
            <person name="Perreira-Neves A."/>
            <person name="Rosa I.A."/>
            <person name="Tasca T."/>
            <person name="Bogo M.R."/>
            <person name="de Souza W."/>
        </authorList>
    </citation>
    <scope>NUCLEOTIDE SEQUENCE [LARGE SCALE GENOMIC DNA]</scope>
    <source>
        <strain evidence="2">K</strain>
    </source>
</reference>
<evidence type="ECO:0000313" key="3">
    <source>
        <dbReference type="Proteomes" id="UP000179807"/>
    </source>
</evidence>
<evidence type="ECO:0000256" key="1">
    <source>
        <dbReference type="SAM" id="Coils"/>
    </source>
</evidence>
<dbReference type="GeneID" id="94835895"/>
<name>A0A1J4KHB8_9EUKA</name>
<dbReference type="AlphaFoldDB" id="A0A1J4KHB8"/>
<comment type="caution">
    <text evidence="2">The sequence shown here is derived from an EMBL/GenBank/DDBJ whole genome shotgun (WGS) entry which is preliminary data.</text>
</comment>
<organism evidence="2 3">
    <name type="scientific">Tritrichomonas foetus</name>
    <dbReference type="NCBI Taxonomy" id="1144522"/>
    <lineage>
        <taxon>Eukaryota</taxon>
        <taxon>Metamonada</taxon>
        <taxon>Parabasalia</taxon>
        <taxon>Tritrichomonadida</taxon>
        <taxon>Tritrichomonadidae</taxon>
        <taxon>Tritrichomonas</taxon>
    </lineage>
</organism>
<feature type="coiled-coil region" evidence="1">
    <location>
        <begin position="168"/>
        <end position="255"/>
    </location>
</feature>
<dbReference type="EMBL" id="MLAK01000607">
    <property type="protein sequence ID" value="OHT10587.1"/>
    <property type="molecule type" value="Genomic_DNA"/>
</dbReference>
<sequence length="297" mass="34967">MEEDFLAHIEKIIQQRSVTEPSVYIKNLQKLKELLRSKIKKINNERQKIRQKYEILKKSDKEEISEIAQDKEWVKFYVSWADFYQNQTRNPDNGVSEFHKQISEKLEKQTQRLKKLQSYSAQLRNSVSALHESKSAHREKRFQEAETIFKRFNFRINNEKQKNYDDKIKNAKMEFQRLIESLATLNAQKSQIETSCKELQKSNHQSEMEIVKIEENLKSREEATNQSWESVKRGNIELKARIRNAKIQVASLSRNINSIDEVIKAAQASLHELTKSQPIVANIYNITKSISNKKGQI</sequence>
<dbReference type="Proteomes" id="UP000179807">
    <property type="component" value="Unassembled WGS sequence"/>
</dbReference>
<feature type="coiled-coil region" evidence="1">
    <location>
        <begin position="25"/>
        <end position="59"/>
    </location>
</feature>
<evidence type="ECO:0000313" key="2">
    <source>
        <dbReference type="EMBL" id="OHT10587.1"/>
    </source>
</evidence>
<accession>A0A1J4KHB8</accession>
<gene>
    <name evidence="2" type="ORF">TRFO_20092</name>
</gene>
<dbReference type="RefSeq" id="XP_068363723.1">
    <property type="nucleotide sequence ID" value="XM_068501191.1"/>
</dbReference>
<proteinExistence type="predicted"/>
<protein>
    <submittedName>
        <fullName evidence="2">Uncharacterized protein</fullName>
    </submittedName>
</protein>
<keyword evidence="1" id="KW-0175">Coiled coil</keyword>
<feature type="coiled-coil region" evidence="1">
    <location>
        <begin position="99"/>
        <end position="126"/>
    </location>
</feature>
<dbReference type="VEuPathDB" id="TrichDB:TRFO_20092"/>